<organism evidence="1 2">
    <name type="scientific">Striga asiatica</name>
    <name type="common">Asiatic witchweed</name>
    <name type="synonym">Buchnera asiatica</name>
    <dbReference type="NCBI Taxonomy" id="4170"/>
    <lineage>
        <taxon>Eukaryota</taxon>
        <taxon>Viridiplantae</taxon>
        <taxon>Streptophyta</taxon>
        <taxon>Embryophyta</taxon>
        <taxon>Tracheophyta</taxon>
        <taxon>Spermatophyta</taxon>
        <taxon>Magnoliopsida</taxon>
        <taxon>eudicotyledons</taxon>
        <taxon>Gunneridae</taxon>
        <taxon>Pentapetalae</taxon>
        <taxon>asterids</taxon>
        <taxon>lamiids</taxon>
        <taxon>Lamiales</taxon>
        <taxon>Orobanchaceae</taxon>
        <taxon>Buchnereae</taxon>
        <taxon>Striga</taxon>
    </lineage>
</organism>
<keyword evidence="2" id="KW-1185">Reference proteome</keyword>
<sequence>MLLNFRAPANRLDQSRLALLLFNAVLTIKQVPAPASQTGYSCGQQLEWSSQQVADSIGQQPQPKQNCPYWYTQQHVLPAGQEKYSSHSVVGFTGGDGPGFGGFWPVLIGYEGSTEIPHLPDVARLPKLRSRRI</sequence>
<gene>
    <name evidence="1" type="ORF">STAS_18933</name>
</gene>
<name>A0A5A7QB79_STRAF</name>
<keyword evidence="1" id="KW-0456">Lyase</keyword>
<proteinExistence type="predicted"/>
<dbReference type="EMBL" id="BKCP01006294">
    <property type="protein sequence ID" value="GER42176.1"/>
    <property type="molecule type" value="Genomic_DNA"/>
</dbReference>
<reference evidence="2" key="1">
    <citation type="journal article" date="2019" name="Curr. Biol.">
        <title>Genome Sequence of Striga asiatica Provides Insight into the Evolution of Plant Parasitism.</title>
        <authorList>
            <person name="Yoshida S."/>
            <person name="Kim S."/>
            <person name="Wafula E.K."/>
            <person name="Tanskanen J."/>
            <person name="Kim Y.M."/>
            <person name="Honaas L."/>
            <person name="Yang Z."/>
            <person name="Spallek T."/>
            <person name="Conn C.E."/>
            <person name="Ichihashi Y."/>
            <person name="Cheong K."/>
            <person name="Cui S."/>
            <person name="Der J.P."/>
            <person name="Gundlach H."/>
            <person name="Jiao Y."/>
            <person name="Hori C."/>
            <person name="Ishida J.K."/>
            <person name="Kasahara H."/>
            <person name="Kiba T."/>
            <person name="Kim M.S."/>
            <person name="Koo N."/>
            <person name="Laohavisit A."/>
            <person name="Lee Y.H."/>
            <person name="Lumba S."/>
            <person name="McCourt P."/>
            <person name="Mortimer J.C."/>
            <person name="Mutuku J.M."/>
            <person name="Nomura T."/>
            <person name="Sasaki-Sekimoto Y."/>
            <person name="Seto Y."/>
            <person name="Wang Y."/>
            <person name="Wakatake T."/>
            <person name="Sakakibara H."/>
            <person name="Demura T."/>
            <person name="Yamaguchi S."/>
            <person name="Yoneyama K."/>
            <person name="Manabe R.I."/>
            <person name="Nelson D.C."/>
            <person name="Schulman A.H."/>
            <person name="Timko M.P."/>
            <person name="dePamphilis C.W."/>
            <person name="Choi D."/>
            <person name="Shirasu K."/>
        </authorList>
    </citation>
    <scope>NUCLEOTIDE SEQUENCE [LARGE SCALE GENOMIC DNA]</scope>
    <source>
        <strain evidence="2">cv. UVA1</strain>
    </source>
</reference>
<protein>
    <submittedName>
        <fullName evidence="1">Chromophore lyase CpcT/CpeT 2</fullName>
    </submittedName>
</protein>
<dbReference type="Proteomes" id="UP000325081">
    <property type="component" value="Unassembled WGS sequence"/>
</dbReference>
<dbReference type="GO" id="GO:0016829">
    <property type="term" value="F:lyase activity"/>
    <property type="evidence" value="ECO:0007669"/>
    <property type="project" value="UniProtKB-KW"/>
</dbReference>
<comment type="caution">
    <text evidence="1">The sequence shown here is derived from an EMBL/GenBank/DDBJ whole genome shotgun (WGS) entry which is preliminary data.</text>
</comment>
<dbReference type="AlphaFoldDB" id="A0A5A7QB79"/>
<accession>A0A5A7QB79</accession>
<evidence type="ECO:0000313" key="2">
    <source>
        <dbReference type="Proteomes" id="UP000325081"/>
    </source>
</evidence>
<evidence type="ECO:0000313" key="1">
    <source>
        <dbReference type="EMBL" id="GER42176.1"/>
    </source>
</evidence>